<dbReference type="Proteomes" id="UP000600449">
    <property type="component" value="Unassembled WGS sequence"/>
</dbReference>
<evidence type="ECO:0000256" key="5">
    <source>
        <dbReference type="ARBA" id="ARBA00022692"/>
    </source>
</evidence>
<feature type="transmembrane region" description="Helical" evidence="9">
    <location>
        <begin position="53"/>
        <end position="70"/>
    </location>
</feature>
<dbReference type="InterPro" id="IPR007387">
    <property type="entry name" value="TRAP_DctQ"/>
</dbReference>
<dbReference type="GO" id="GO:0005886">
    <property type="term" value="C:plasma membrane"/>
    <property type="evidence" value="ECO:0007669"/>
    <property type="project" value="UniProtKB-SubCell"/>
</dbReference>
<keyword evidence="12" id="KW-1185">Reference proteome</keyword>
<dbReference type="InterPro" id="IPR055348">
    <property type="entry name" value="DctQ"/>
</dbReference>
<evidence type="ECO:0000256" key="3">
    <source>
        <dbReference type="ARBA" id="ARBA00022475"/>
    </source>
</evidence>
<feature type="transmembrane region" description="Helical" evidence="9">
    <location>
        <begin position="21"/>
        <end position="38"/>
    </location>
</feature>
<evidence type="ECO:0000259" key="10">
    <source>
        <dbReference type="Pfam" id="PF04290"/>
    </source>
</evidence>
<dbReference type="Pfam" id="PF04290">
    <property type="entry name" value="DctQ"/>
    <property type="match status" value="1"/>
</dbReference>
<evidence type="ECO:0000256" key="8">
    <source>
        <dbReference type="ARBA" id="ARBA00038436"/>
    </source>
</evidence>
<keyword evidence="4 9" id="KW-0997">Cell inner membrane</keyword>
<feature type="domain" description="Tripartite ATP-independent periplasmic transporters DctQ component" evidence="10">
    <location>
        <begin position="31"/>
        <end position="161"/>
    </location>
</feature>
<evidence type="ECO:0000256" key="1">
    <source>
        <dbReference type="ARBA" id="ARBA00004429"/>
    </source>
</evidence>
<evidence type="ECO:0000313" key="11">
    <source>
        <dbReference type="EMBL" id="GGK43575.1"/>
    </source>
</evidence>
<evidence type="ECO:0000313" key="12">
    <source>
        <dbReference type="Proteomes" id="UP000600449"/>
    </source>
</evidence>
<keyword evidence="2 9" id="KW-0813">Transport</keyword>
<keyword evidence="5 9" id="KW-0812">Transmembrane</keyword>
<gene>
    <name evidence="11" type="ORF">GCM10011322_33360</name>
</gene>
<dbReference type="PANTHER" id="PTHR35011:SF4">
    <property type="entry name" value="SLL1102 PROTEIN"/>
    <property type="match status" value="1"/>
</dbReference>
<dbReference type="GO" id="GO:0022857">
    <property type="term" value="F:transmembrane transporter activity"/>
    <property type="evidence" value="ECO:0007669"/>
    <property type="project" value="UniProtKB-UniRule"/>
</dbReference>
<keyword evidence="3" id="KW-1003">Cell membrane</keyword>
<keyword evidence="6 9" id="KW-1133">Transmembrane helix</keyword>
<comment type="subunit">
    <text evidence="9">The complex comprises the extracytoplasmic solute receptor protein and the two transmembrane proteins.</text>
</comment>
<dbReference type="AlphaFoldDB" id="A0A917QCD3"/>
<feature type="transmembrane region" description="Helical" evidence="9">
    <location>
        <begin position="91"/>
        <end position="118"/>
    </location>
</feature>
<feature type="transmembrane region" description="Helical" evidence="9">
    <location>
        <begin position="138"/>
        <end position="158"/>
    </location>
</feature>
<comment type="function">
    <text evidence="9">Part of the tripartite ATP-independent periplasmic (TRAP) transport system.</text>
</comment>
<comment type="similarity">
    <text evidence="8 9">Belongs to the TRAP transporter small permease family.</text>
</comment>
<dbReference type="PANTHER" id="PTHR35011">
    <property type="entry name" value="2,3-DIKETO-L-GULONATE TRAP TRANSPORTER SMALL PERMEASE PROTEIN YIAM"/>
    <property type="match status" value="1"/>
</dbReference>
<name>A0A917QCD3_9HYPH</name>
<comment type="subcellular location">
    <subcellularLocation>
        <location evidence="1 9">Cell inner membrane</location>
        <topology evidence="1 9">Multi-pass membrane protein</topology>
    </subcellularLocation>
</comment>
<organism evidence="11 12">
    <name type="scientific">Salinarimonas ramus</name>
    <dbReference type="NCBI Taxonomy" id="690164"/>
    <lineage>
        <taxon>Bacteria</taxon>
        <taxon>Pseudomonadati</taxon>
        <taxon>Pseudomonadota</taxon>
        <taxon>Alphaproteobacteria</taxon>
        <taxon>Hyphomicrobiales</taxon>
        <taxon>Salinarimonadaceae</taxon>
        <taxon>Salinarimonas</taxon>
    </lineage>
</organism>
<evidence type="ECO:0000256" key="7">
    <source>
        <dbReference type="ARBA" id="ARBA00023136"/>
    </source>
</evidence>
<evidence type="ECO:0000256" key="6">
    <source>
        <dbReference type="ARBA" id="ARBA00022989"/>
    </source>
</evidence>
<sequence>MSFALRLAHGIDALNERIARLAAWLVLAAVVISAGNAISRKAFSLSSNAWLELQWYLFGAVFLLGASWTLKRNEHVRIDVLSSRLAPRTRAWIDVVGHALFLLPFAFVHATTAVPFFLLSWRTGEVSPNAGGLPLWPAKLLVLVGFTMLLAQGVSELVKKIAVLRGALPDDADDGRAGPGLTA</sequence>
<evidence type="ECO:0000256" key="9">
    <source>
        <dbReference type="RuleBase" id="RU369079"/>
    </source>
</evidence>
<reference evidence="11 12" key="1">
    <citation type="journal article" date="2014" name="Int. J. Syst. Evol. Microbiol.">
        <title>Complete genome sequence of Corynebacterium casei LMG S-19264T (=DSM 44701T), isolated from a smear-ripened cheese.</title>
        <authorList>
            <consortium name="US DOE Joint Genome Institute (JGI-PGF)"/>
            <person name="Walter F."/>
            <person name="Albersmeier A."/>
            <person name="Kalinowski J."/>
            <person name="Ruckert C."/>
        </authorList>
    </citation>
    <scope>NUCLEOTIDE SEQUENCE [LARGE SCALE GENOMIC DNA]</scope>
    <source>
        <strain evidence="11 12">CGMCC 1.9161</strain>
    </source>
</reference>
<proteinExistence type="inferred from homology"/>
<dbReference type="EMBL" id="BMMF01000010">
    <property type="protein sequence ID" value="GGK43575.1"/>
    <property type="molecule type" value="Genomic_DNA"/>
</dbReference>
<evidence type="ECO:0000256" key="2">
    <source>
        <dbReference type="ARBA" id="ARBA00022448"/>
    </source>
</evidence>
<evidence type="ECO:0000256" key="4">
    <source>
        <dbReference type="ARBA" id="ARBA00022519"/>
    </source>
</evidence>
<protein>
    <recommendedName>
        <fullName evidence="9">TRAP transporter small permease protein</fullName>
    </recommendedName>
</protein>
<dbReference type="RefSeq" id="WP_188914387.1">
    <property type="nucleotide sequence ID" value="NZ_BMMF01000010.1"/>
</dbReference>
<accession>A0A917QCD3</accession>
<keyword evidence="7 9" id="KW-0472">Membrane</keyword>
<comment type="caution">
    <text evidence="11">The sequence shown here is derived from an EMBL/GenBank/DDBJ whole genome shotgun (WGS) entry which is preliminary data.</text>
</comment>